<dbReference type="PANTHER" id="PTHR33841">
    <property type="entry name" value="DNA METHYLTRANSFERASE YEEA-RELATED"/>
    <property type="match status" value="1"/>
</dbReference>
<dbReference type="EMBL" id="AP012547">
    <property type="protein sequence ID" value="BAO28380.1"/>
    <property type="molecule type" value="Genomic_DNA"/>
</dbReference>
<dbReference type="PRINTS" id="PR00507">
    <property type="entry name" value="N12N6MTFRASE"/>
</dbReference>
<dbReference type="Gene3D" id="3.40.50.150">
    <property type="entry name" value="Vaccinia Virus protein VP39"/>
    <property type="match status" value="1"/>
</dbReference>
<dbReference type="PANTHER" id="PTHR33841:SF1">
    <property type="entry name" value="DNA METHYLTRANSFERASE A"/>
    <property type="match status" value="1"/>
</dbReference>
<evidence type="ECO:0000313" key="7">
    <source>
        <dbReference type="EMBL" id="BAO28380.1"/>
    </source>
</evidence>
<dbReference type="GO" id="GO:0009007">
    <property type="term" value="F:site-specific DNA-methyltransferase (adenine-specific) activity"/>
    <property type="evidence" value="ECO:0007669"/>
    <property type="project" value="UniProtKB-EC"/>
</dbReference>
<gene>
    <name evidence="7" type="ORF">SUTH_00566</name>
</gene>
<dbReference type="InterPro" id="IPR029063">
    <property type="entry name" value="SAM-dependent_MTases_sf"/>
</dbReference>
<dbReference type="KEGG" id="shd:SUTH_00566"/>
<dbReference type="SUPFAM" id="SSF53335">
    <property type="entry name" value="S-adenosyl-L-methionine-dependent methyltransferases"/>
    <property type="match status" value="1"/>
</dbReference>
<dbReference type="OrthoDB" id="9784823at2"/>
<dbReference type="InterPro" id="IPR050953">
    <property type="entry name" value="N4_N6_ade-DNA_methylase"/>
</dbReference>
<evidence type="ECO:0000259" key="6">
    <source>
        <dbReference type="Pfam" id="PF07669"/>
    </source>
</evidence>
<evidence type="ECO:0000256" key="4">
    <source>
        <dbReference type="ARBA" id="ARBA00022691"/>
    </source>
</evidence>
<name>W0SCB0_9PROT</name>
<dbReference type="EC" id="2.1.1.72" evidence="1"/>
<dbReference type="HOGENOM" id="CLU_025185_0_0_4"/>
<dbReference type="GO" id="GO:0006304">
    <property type="term" value="P:DNA modification"/>
    <property type="evidence" value="ECO:0007669"/>
    <property type="project" value="InterPro"/>
</dbReference>
<evidence type="ECO:0000256" key="3">
    <source>
        <dbReference type="ARBA" id="ARBA00022679"/>
    </source>
</evidence>
<keyword evidence="8" id="KW-1185">Reference proteome</keyword>
<comment type="catalytic activity">
    <reaction evidence="5">
        <text>a 2'-deoxyadenosine in DNA + S-adenosyl-L-methionine = an N(6)-methyl-2'-deoxyadenosine in DNA + S-adenosyl-L-homocysteine + H(+)</text>
        <dbReference type="Rhea" id="RHEA:15197"/>
        <dbReference type="Rhea" id="RHEA-COMP:12418"/>
        <dbReference type="Rhea" id="RHEA-COMP:12419"/>
        <dbReference type="ChEBI" id="CHEBI:15378"/>
        <dbReference type="ChEBI" id="CHEBI:57856"/>
        <dbReference type="ChEBI" id="CHEBI:59789"/>
        <dbReference type="ChEBI" id="CHEBI:90615"/>
        <dbReference type="ChEBI" id="CHEBI:90616"/>
        <dbReference type="EC" id="2.1.1.72"/>
    </reaction>
</comment>
<proteinExistence type="predicted"/>
<dbReference type="REBASE" id="76885">
    <property type="entry name" value="M.Shy22779ORF566P"/>
</dbReference>
<dbReference type="Pfam" id="PF07669">
    <property type="entry name" value="Eco57I"/>
    <property type="match status" value="1"/>
</dbReference>
<dbReference type="Proteomes" id="UP000031637">
    <property type="component" value="Chromosome"/>
</dbReference>
<accession>W0SCB0</accession>
<dbReference type="AlphaFoldDB" id="W0SCB0"/>
<dbReference type="GO" id="GO:0032259">
    <property type="term" value="P:methylation"/>
    <property type="evidence" value="ECO:0007669"/>
    <property type="project" value="UniProtKB-KW"/>
</dbReference>
<evidence type="ECO:0000313" key="8">
    <source>
        <dbReference type="Proteomes" id="UP000031637"/>
    </source>
</evidence>
<feature type="domain" description="Type II methyltransferase M.TaqI-like" evidence="6">
    <location>
        <begin position="139"/>
        <end position="231"/>
    </location>
</feature>
<organism evidence="7 8">
    <name type="scientific">Sulfuritalea hydrogenivorans sk43H</name>
    <dbReference type="NCBI Taxonomy" id="1223802"/>
    <lineage>
        <taxon>Bacteria</taxon>
        <taxon>Pseudomonadati</taxon>
        <taxon>Pseudomonadota</taxon>
        <taxon>Betaproteobacteria</taxon>
        <taxon>Nitrosomonadales</taxon>
        <taxon>Sterolibacteriaceae</taxon>
        <taxon>Sulfuritalea</taxon>
    </lineage>
</organism>
<evidence type="ECO:0000256" key="2">
    <source>
        <dbReference type="ARBA" id="ARBA00022603"/>
    </source>
</evidence>
<evidence type="ECO:0000256" key="1">
    <source>
        <dbReference type="ARBA" id="ARBA00011900"/>
    </source>
</evidence>
<protein>
    <recommendedName>
        <fullName evidence="1">site-specific DNA-methyltransferase (adenine-specific)</fullName>
        <ecNumber evidence="1">2.1.1.72</ecNumber>
    </recommendedName>
</protein>
<keyword evidence="2" id="KW-0489">Methyltransferase</keyword>
<keyword evidence="4" id="KW-0949">S-adenosyl-L-methionine</keyword>
<dbReference type="STRING" id="1223802.SUTH_00566"/>
<reference evidence="7 8" key="1">
    <citation type="journal article" date="2014" name="Syst. Appl. Microbiol.">
        <title>Complete genomes of freshwater sulfur oxidizers Sulfuricella denitrificans skB26 and Sulfuritalea hydrogenivorans sk43H: genetic insights into the sulfur oxidation pathway of betaproteobacteria.</title>
        <authorList>
            <person name="Watanabe T."/>
            <person name="Kojima H."/>
            <person name="Fukui M."/>
        </authorList>
    </citation>
    <scope>NUCLEOTIDE SEQUENCE [LARGE SCALE GENOMIC DNA]</scope>
    <source>
        <strain evidence="7">DSM22779</strain>
    </source>
</reference>
<dbReference type="InterPro" id="IPR011639">
    <property type="entry name" value="MethylTrfase_TaqI-like_dom"/>
</dbReference>
<keyword evidence="3" id="KW-0808">Transferase</keyword>
<sequence length="507" mass="56031">MESAHGSQISTSSNLTKALERRRESIARGTTARKKSELGQFMTAAPIANFMSRLFSGLSGAEIRLLDAGAGMGSLVAAFEREAVNRGAVSISAEAWEIDPEMVPHLEETLMELAASSAFSYSIKDGDFVWAASRDIALRKPPRFTHAILNPPYKKLGGKSDERMALRDAGIETGNFYSAFVALALLLLEEGGELVAITPRSFCNGTYFRSFRQLMLVRAALTHAHVFESRTKAFKGDEVLQENVIFRLVKGAQQGNVTVSTSTDGSFADIRERSVPFTEVVLPDDTEAIIHLVPDEDCVARNEMARFTNSLEDIGIGVATGPVVDFRLREYLSDEPRPTSVPLIYPMHFENGFVIHPKTGKKPNWIDRNDTTEKWLMPSGHYVLVRRLSSKEEKRRLVPAVFDPAKIAGEKIGFENHVNVFHGNKAGLPADIARGLAVWLGSTTADEWLRRFNGHTQVNAGDLRALRYPDLETLKAWGRKIGDTLPSQEEIDAMVAQRGKAGSAWER</sequence>
<evidence type="ECO:0000256" key="5">
    <source>
        <dbReference type="ARBA" id="ARBA00047942"/>
    </source>
</evidence>